<name>A0A094IUP7_9GAMM</name>
<keyword evidence="1" id="KW-1133">Transmembrane helix</keyword>
<protein>
    <submittedName>
        <fullName evidence="2">Uncharacterized protein</fullName>
    </submittedName>
</protein>
<feature type="transmembrane region" description="Helical" evidence="1">
    <location>
        <begin position="16"/>
        <end position="39"/>
    </location>
</feature>
<keyword evidence="1" id="KW-0472">Membrane</keyword>
<reference evidence="2 3" key="1">
    <citation type="submission" date="2014-06" db="EMBL/GenBank/DDBJ databases">
        <title>The draft genome sequence of Idiomarina salinarum ISL-52.</title>
        <authorList>
            <person name="Du J."/>
            <person name="Shao Z."/>
        </authorList>
    </citation>
    <scope>NUCLEOTIDE SEQUENCE [LARGE SCALE GENOMIC DNA]</scope>
    <source>
        <strain evidence="2 3">ISL-52</strain>
    </source>
</reference>
<gene>
    <name evidence="2" type="ORF">IDSA_07060</name>
</gene>
<dbReference type="EMBL" id="JPER01000003">
    <property type="protein sequence ID" value="KFZ30837.1"/>
    <property type="molecule type" value="Genomic_DNA"/>
</dbReference>
<keyword evidence="1" id="KW-0812">Transmembrane</keyword>
<proteinExistence type="predicted"/>
<evidence type="ECO:0000313" key="2">
    <source>
        <dbReference type="EMBL" id="KFZ30837.1"/>
    </source>
</evidence>
<organism evidence="2 3">
    <name type="scientific">Pseudidiomarina salinarum</name>
    <dbReference type="NCBI Taxonomy" id="435908"/>
    <lineage>
        <taxon>Bacteria</taxon>
        <taxon>Pseudomonadati</taxon>
        <taxon>Pseudomonadota</taxon>
        <taxon>Gammaproteobacteria</taxon>
        <taxon>Alteromonadales</taxon>
        <taxon>Idiomarinaceae</taxon>
        <taxon>Pseudidiomarina</taxon>
    </lineage>
</organism>
<dbReference type="AlphaFoldDB" id="A0A094IUP7"/>
<comment type="caution">
    <text evidence="2">The sequence shown here is derived from an EMBL/GenBank/DDBJ whole genome shotgun (WGS) entry which is preliminary data.</text>
</comment>
<accession>A0A094IUP7</accession>
<keyword evidence="3" id="KW-1185">Reference proteome</keyword>
<dbReference type="RefSeq" id="WP_034775357.1">
    <property type="nucleotide sequence ID" value="NZ_JPER01000003.1"/>
</dbReference>
<feature type="transmembrane region" description="Helical" evidence="1">
    <location>
        <begin position="51"/>
        <end position="70"/>
    </location>
</feature>
<evidence type="ECO:0000256" key="1">
    <source>
        <dbReference type="SAM" id="Phobius"/>
    </source>
</evidence>
<evidence type="ECO:0000313" key="3">
    <source>
        <dbReference type="Proteomes" id="UP000054363"/>
    </source>
</evidence>
<sequence>MIRLLDNWFFRFIKDTVIWLLIFLGLAHFITIAAMVLDWENQRDFTLDEHIRFTVAGFFYALLFSSVDALKRLFIRMKKNEK</sequence>
<dbReference type="Proteomes" id="UP000054363">
    <property type="component" value="Unassembled WGS sequence"/>
</dbReference>